<dbReference type="SUPFAM" id="SSF158472">
    <property type="entry name" value="HAMP domain-like"/>
    <property type="match status" value="1"/>
</dbReference>
<keyword evidence="12" id="KW-0902">Two-component regulatory system</keyword>
<dbReference type="SUPFAM" id="SSF47384">
    <property type="entry name" value="Homodimeric domain of signal transducing histidine kinase"/>
    <property type="match status" value="1"/>
</dbReference>
<keyword evidence="11 14" id="KW-1133">Transmembrane helix</keyword>
<keyword evidence="8" id="KW-0547">Nucleotide-binding</keyword>
<dbReference type="EC" id="2.7.13.3" evidence="3"/>
<evidence type="ECO:0000256" key="13">
    <source>
        <dbReference type="ARBA" id="ARBA00023136"/>
    </source>
</evidence>
<dbReference type="Gene3D" id="6.10.340.10">
    <property type="match status" value="1"/>
</dbReference>
<evidence type="ECO:0000256" key="9">
    <source>
        <dbReference type="ARBA" id="ARBA00022777"/>
    </source>
</evidence>
<dbReference type="InterPro" id="IPR003660">
    <property type="entry name" value="HAMP_dom"/>
</dbReference>
<dbReference type="GO" id="GO:0005886">
    <property type="term" value="C:plasma membrane"/>
    <property type="evidence" value="ECO:0007669"/>
    <property type="project" value="UniProtKB-SubCell"/>
</dbReference>
<name>A0A942Z7N2_9FIRM</name>
<evidence type="ECO:0000313" key="17">
    <source>
        <dbReference type="EMBL" id="MBS4538882.1"/>
    </source>
</evidence>
<keyword evidence="18" id="KW-1185">Reference proteome</keyword>
<feature type="domain" description="Histidine kinase" evidence="15">
    <location>
        <begin position="255"/>
        <end position="469"/>
    </location>
</feature>
<keyword evidence="9 17" id="KW-0418">Kinase</keyword>
<evidence type="ECO:0000256" key="7">
    <source>
        <dbReference type="ARBA" id="ARBA00022692"/>
    </source>
</evidence>
<organism evidence="17 18">
    <name type="scientific">Anaeromonas frigoriresistens</name>
    <dbReference type="NCBI Taxonomy" id="2683708"/>
    <lineage>
        <taxon>Bacteria</taxon>
        <taxon>Bacillati</taxon>
        <taxon>Bacillota</taxon>
        <taxon>Tissierellia</taxon>
        <taxon>Tissierellales</taxon>
        <taxon>Thermohalobacteraceae</taxon>
        <taxon>Anaeromonas</taxon>
    </lineage>
</organism>
<evidence type="ECO:0000256" key="10">
    <source>
        <dbReference type="ARBA" id="ARBA00022840"/>
    </source>
</evidence>
<dbReference type="PANTHER" id="PTHR45528">
    <property type="entry name" value="SENSOR HISTIDINE KINASE CPXA"/>
    <property type="match status" value="1"/>
</dbReference>
<evidence type="ECO:0000256" key="1">
    <source>
        <dbReference type="ARBA" id="ARBA00000085"/>
    </source>
</evidence>
<dbReference type="FunFam" id="3.30.565.10:FF:000006">
    <property type="entry name" value="Sensor histidine kinase WalK"/>
    <property type="match status" value="1"/>
</dbReference>
<evidence type="ECO:0000256" key="3">
    <source>
        <dbReference type="ARBA" id="ARBA00012438"/>
    </source>
</evidence>
<comment type="subcellular location">
    <subcellularLocation>
        <location evidence="2">Cell membrane</location>
        <topology evidence="2">Multi-pass membrane protein</topology>
    </subcellularLocation>
</comment>
<evidence type="ECO:0000259" key="15">
    <source>
        <dbReference type="PROSITE" id="PS50109"/>
    </source>
</evidence>
<feature type="domain" description="HAMP" evidence="16">
    <location>
        <begin position="194"/>
        <end position="247"/>
    </location>
</feature>
<dbReference type="CDD" id="cd00082">
    <property type="entry name" value="HisKA"/>
    <property type="match status" value="1"/>
</dbReference>
<evidence type="ECO:0000256" key="14">
    <source>
        <dbReference type="SAM" id="Phobius"/>
    </source>
</evidence>
<dbReference type="SMART" id="SM00387">
    <property type="entry name" value="HATPase_c"/>
    <property type="match status" value="1"/>
</dbReference>
<keyword evidence="4" id="KW-1003">Cell membrane</keyword>
<dbReference type="Pfam" id="PF00672">
    <property type="entry name" value="HAMP"/>
    <property type="match status" value="1"/>
</dbReference>
<accession>A0A942Z7N2</accession>
<dbReference type="AlphaFoldDB" id="A0A942Z7N2"/>
<keyword evidence="5" id="KW-0597">Phosphoprotein</keyword>
<keyword evidence="6" id="KW-0808">Transferase</keyword>
<comment type="catalytic activity">
    <reaction evidence="1">
        <text>ATP + protein L-histidine = ADP + protein N-phospho-L-histidine.</text>
        <dbReference type="EC" id="2.7.13.3"/>
    </reaction>
</comment>
<dbReference type="EMBL" id="WSFT01000039">
    <property type="protein sequence ID" value="MBS4538882.1"/>
    <property type="molecule type" value="Genomic_DNA"/>
</dbReference>
<dbReference type="InterPro" id="IPR003661">
    <property type="entry name" value="HisK_dim/P_dom"/>
</dbReference>
<dbReference type="CDD" id="cd06225">
    <property type="entry name" value="HAMP"/>
    <property type="match status" value="1"/>
</dbReference>
<dbReference type="GO" id="GO:0000155">
    <property type="term" value="F:phosphorelay sensor kinase activity"/>
    <property type="evidence" value="ECO:0007669"/>
    <property type="project" value="InterPro"/>
</dbReference>
<dbReference type="Pfam" id="PF02518">
    <property type="entry name" value="HATPase_c"/>
    <property type="match status" value="1"/>
</dbReference>
<dbReference type="InterPro" id="IPR003594">
    <property type="entry name" value="HATPase_dom"/>
</dbReference>
<evidence type="ECO:0000259" key="16">
    <source>
        <dbReference type="PROSITE" id="PS50885"/>
    </source>
</evidence>
<dbReference type="PROSITE" id="PS50109">
    <property type="entry name" value="HIS_KIN"/>
    <property type="match status" value="1"/>
</dbReference>
<keyword evidence="7 14" id="KW-0812">Transmembrane</keyword>
<dbReference type="Proteomes" id="UP000724672">
    <property type="component" value="Unassembled WGS sequence"/>
</dbReference>
<dbReference type="Gene3D" id="3.30.565.10">
    <property type="entry name" value="Histidine kinase-like ATPase, C-terminal domain"/>
    <property type="match status" value="1"/>
</dbReference>
<gene>
    <name evidence="17" type="ORF">GOQ27_10425</name>
</gene>
<evidence type="ECO:0000256" key="8">
    <source>
        <dbReference type="ARBA" id="ARBA00022741"/>
    </source>
</evidence>
<dbReference type="Gene3D" id="1.10.287.130">
    <property type="match status" value="1"/>
</dbReference>
<evidence type="ECO:0000256" key="6">
    <source>
        <dbReference type="ARBA" id="ARBA00022679"/>
    </source>
</evidence>
<reference evidence="17" key="1">
    <citation type="submission" date="2019-12" db="EMBL/GenBank/DDBJ databases">
        <title>Clostridiaceae gen. nov. sp. nov., isolated from sediment in Xinjiang, China.</title>
        <authorList>
            <person name="Zhang R."/>
        </authorList>
    </citation>
    <scope>NUCLEOTIDE SEQUENCE</scope>
    <source>
        <strain evidence="17">D2Q-11</strain>
    </source>
</reference>
<feature type="transmembrane region" description="Helical" evidence="14">
    <location>
        <begin position="12"/>
        <end position="33"/>
    </location>
</feature>
<evidence type="ECO:0000256" key="12">
    <source>
        <dbReference type="ARBA" id="ARBA00023012"/>
    </source>
</evidence>
<evidence type="ECO:0000256" key="5">
    <source>
        <dbReference type="ARBA" id="ARBA00022553"/>
    </source>
</evidence>
<dbReference type="SMART" id="SM00388">
    <property type="entry name" value="HisKA"/>
    <property type="match status" value="1"/>
</dbReference>
<dbReference type="InterPro" id="IPR004358">
    <property type="entry name" value="Sig_transdc_His_kin-like_C"/>
</dbReference>
<dbReference type="InterPro" id="IPR036890">
    <property type="entry name" value="HATPase_C_sf"/>
</dbReference>
<dbReference type="PANTHER" id="PTHR45528:SF1">
    <property type="entry name" value="SENSOR HISTIDINE KINASE CPXA"/>
    <property type="match status" value="1"/>
</dbReference>
<dbReference type="SUPFAM" id="SSF55874">
    <property type="entry name" value="ATPase domain of HSP90 chaperone/DNA topoisomerase II/histidine kinase"/>
    <property type="match status" value="1"/>
</dbReference>
<dbReference type="Pfam" id="PF00512">
    <property type="entry name" value="HisKA"/>
    <property type="match status" value="1"/>
</dbReference>
<keyword evidence="13 14" id="KW-0472">Membrane</keyword>
<protein>
    <recommendedName>
        <fullName evidence="3">histidine kinase</fullName>
        <ecNumber evidence="3">2.7.13.3</ecNumber>
    </recommendedName>
</protein>
<dbReference type="GO" id="GO:0005524">
    <property type="term" value="F:ATP binding"/>
    <property type="evidence" value="ECO:0007669"/>
    <property type="project" value="UniProtKB-KW"/>
</dbReference>
<dbReference type="RefSeq" id="WP_203366808.1">
    <property type="nucleotide sequence ID" value="NZ_WSFT01000039.1"/>
</dbReference>
<evidence type="ECO:0000256" key="4">
    <source>
        <dbReference type="ARBA" id="ARBA00022475"/>
    </source>
</evidence>
<dbReference type="PRINTS" id="PR00344">
    <property type="entry name" value="BCTRLSENSOR"/>
</dbReference>
<evidence type="ECO:0000256" key="11">
    <source>
        <dbReference type="ARBA" id="ARBA00022989"/>
    </source>
</evidence>
<dbReference type="InterPro" id="IPR050398">
    <property type="entry name" value="HssS/ArlS-like"/>
</dbReference>
<sequence>MINHLRTRITILMIIAALISVITIGVISNITLFSKFDEYLSKEKENRIEEVINFIEESYKVDKWTEKTKDNIELSPMVEGFDLLIRDNKGDIILSKKMNKSFINDHMMGKGMGMGMMRGRNSNFENSTGDNYKVDNISLEANGENIGTLQIGYYNSLVVGSQEVEFTKGINQSILYAAIISIVVAIILGIYFSRFISKPIIDVKETTNELSKGNLDTSVKTRSKITEINQLTSSINYLKESLNSENILRKQLTSDISHELRTPLAILKSHIEAIQDGIWELNDERLLVFQKEVDRLILLVEQIKFLNNIKEHNISLNLEKLDFEKIVQEVNEGFEIEYLRKNITLVKNLEQNIYVLGDEYRLKQVIINLFSNGIKFTNNNGRIDIEIFKENDYGVFQISNTGEGISKEDLPYIFERLYRTDKSRNRDKGGSGLGLSIVKELVNAHNGQVKVNSEIGKKTVFTVYIPLYTTN</sequence>
<evidence type="ECO:0000256" key="2">
    <source>
        <dbReference type="ARBA" id="ARBA00004651"/>
    </source>
</evidence>
<dbReference type="InterPro" id="IPR005467">
    <property type="entry name" value="His_kinase_dom"/>
</dbReference>
<keyword evidence="10" id="KW-0067">ATP-binding</keyword>
<dbReference type="InterPro" id="IPR036097">
    <property type="entry name" value="HisK_dim/P_sf"/>
</dbReference>
<proteinExistence type="predicted"/>
<comment type="caution">
    <text evidence="17">The sequence shown here is derived from an EMBL/GenBank/DDBJ whole genome shotgun (WGS) entry which is preliminary data.</text>
</comment>
<dbReference type="PROSITE" id="PS50885">
    <property type="entry name" value="HAMP"/>
    <property type="match status" value="1"/>
</dbReference>
<feature type="transmembrane region" description="Helical" evidence="14">
    <location>
        <begin position="174"/>
        <end position="192"/>
    </location>
</feature>
<evidence type="ECO:0000313" key="18">
    <source>
        <dbReference type="Proteomes" id="UP000724672"/>
    </source>
</evidence>
<dbReference type="SMART" id="SM00304">
    <property type="entry name" value="HAMP"/>
    <property type="match status" value="1"/>
</dbReference>